<gene>
    <name evidence="2" type="ORF">RGD00_19420</name>
</gene>
<proteinExistence type="predicted"/>
<evidence type="ECO:0000313" key="2">
    <source>
        <dbReference type="EMBL" id="MDR5654786.1"/>
    </source>
</evidence>
<organism evidence="2 3">
    <name type="scientific">Ruixingdingia sedimenti</name>
    <dbReference type="NCBI Taxonomy" id="3073604"/>
    <lineage>
        <taxon>Bacteria</taxon>
        <taxon>Pseudomonadati</taxon>
        <taxon>Pseudomonadota</taxon>
        <taxon>Alphaproteobacteria</taxon>
        <taxon>Rhodobacterales</taxon>
        <taxon>Paracoccaceae</taxon>
        <taxon>Ruixingdingia</taxon>
    </lineage>
</organism>
<dbReference type="EMBL" id="JAVKPH010000034">
    <property type="protein sequence ID" value="MDR5654786.1"/>
    <property type="molecule type" value="Genomic_DNA"/>
</dbReference>
<keyword evidence="3" id="KW-1185">Reference proteome</keyword>
<feature type="chain" id="PRO_5045370902" evidence="1">
    <location>
        <begin position="21"/>
        <end position="284"/>
    </location>
</feature>
<dbReference type="Proteomes" id="UP001247754">
    <property type="component" value="Unassembled WGS sequence"/>
</dbReference>
<name>A0ABU1FD45_9RHOB</name>
<feature type="signal peptide" evidence="1">
    <location>
        <begin position="1"/>
        <end position="20"/>
    </location>
</feature>
<protein>
    <submittedName>
        <fullName evidence="2">Uncharacterized protein</fullName>
    </submittedName>
</protein>
<accession>A0ABU1FD45</accession>
<reference evidence="2 3" key="1">
    <citation type="submission" date="2023-09" db="EMBL/GenBank/DDBJ databases">
        <title>Xinfangfangia sedmenti sp. nov., isolated the sedment.</title>
        <authorList>
            <person name="Xu L."/>
        </authorList>
    </citation>
    <scope>NUCLEOTIDE SEQUENCE [LARGE SCALE GENOMIC DNA]</scope>
    <source>
        <strain evidence="2 3">LG-4</strain>
    </source>
</reference>
<evidence type="ECO:0000256" key="1">
    <source>
        <dbReference type="SAM" id="SignalP"/>
    </source>
</evidence>
<evidence type="ECO:0000313" key="3">
    <source>
        <dbReference type="Proteomes" id="UP001247754"/>
    </source>
</evidence>
<dbReference type="RefSeq" id="WP_310458932.1">
    <property type="nucleotide sequence ID" value="NZ_JAVKPH010000034.1"/>
</dbReference>
<comment type="caution">
    <text evidence="2">The sequence shown here is derived from an EMBL/GenBank/DDBJ whole genome shotgun (WGS) entry which is preliminary data.</text>
</comment>
<keyword evidence="1" id="KW-0732">Signal</keyword>
<sequence>MRLLSAVASWAFVLSGSFVAAHPACDLKAGERVQVDDLDAFLDAVEGAAVQKDEFETTEQFEQRKAKAALTSPGFALDILTDQEHAVYDADRSTWTFREFFLSGGTYNFDDEALAEAGLANAGWSYSKMLRSSDVALGSYVASNAYGSEVLVAKGLATRTGIIEIAWGHPLPSDYMARFDPKFQMPLTLRLPAAGLPDGLEMSAFEVPMSVGEARLAKGGFRFVVAGELAEPFRITYTRHIFPKIDNPRDVTVEMTYLIADIQCGILADQEGRVLTVLPTVAPF</sequence>